<dbReference type="InterPro" id="IPR053172">
    <property type="entry name" value="Tn903_transposase"/>
</dbReference>
<feature type="domain" description="Transposase DDE" evidence="1">
    <location>
        <begin position="1"/>
        <end position="68"/>
    </location>
</feature>
<evidence type="ECO:0000259" key="1">
    <source>
        <dbReference type="Pfam" id="PF13737"/>
    </source>
</evidence>
<name>A0A291B8A1_9GAMM</name>
<dbReference type="Pfam" id="PF13737">
    <property type="entry name" value="DDE_Tnp_1_5"/>
    <property type="match status" value="1"/>
</dbReference>
<dbReference type="PANTHER" id="PTHR34631:SF3">
    <property type="entry name" value="ISSOD12 TRANSPOSASE TNPA_ISSOD12"/>
    <property type="match status" value="1"/>
</dbReference>
<dbReference type="AlphaFoldDB" id="A0A291B8A1"/>
<gene>
    <name evidence="2" type="ORF">BTN50_0704</name>
</gene>
<proteinExistence type="predicted"/>
<reference evidence="3" key="1">
    <citation type="submission" date="2017-04" db="EMBL/GenBank/DDBJ databases">
        <title>Genome evolution of the luminous symbionts of deep sea anglerfish.</title>
        <authorList>
            <person name="Hendry T.A."/>
        </authorList>
    </citation>
    <scope>NUCLEOTIDE SEQUENCE [LARGE SCALE GENOMIC DNA]</scope>
</reference>
<dbReference type="KEGG" id="elux:BTN50_0704"/>
<evidence type="ECO:0000313" key="2">
    <source>
        <dbReference type="EMBL" id="ATF09220.1"/>
    </source>
</evidence>
<sequence length="71" mass="8299">MVEYVFSIPLKDLQRFINPVFKFTQLPLSCPHYSCISKRTTMVNITFKKNKGNIQHLTIDSTVLKVHDEDE</sequence>
<accession>A0A291B8A1</accession>
<dbReference type="Proteomes" id="UP000218160">
    <property type="component" value="Chromosome 1"/>
</dbReference>
<keyword evidence="3" id="KW-1185">Reference proteome</keyword>
<dbReference type="InterPro" id="IPR025668">
    <property type="entry name" value="Tnp_DDE_dom"/>
</dbReference>
<protein>
    <submittedName>
        <fullName evidence="2">Mobile element protein</fullName>
    </submittedName>
</protein>
<evidence type="ECO:0000313" key="3">
    <source>
        <dbReference type="Proteomes" id="UP000218160"/>
    </source>
</evidence>
<dbReference type="EMBL" id="CP020660">
    <property type="protein sequence ID" value="ATF09220.1"/>
    <property type="molecule type" value="Genomic_DNA"/>
</dbReference>
<organism evidence="2 3">
    <name type="scientific">Candidatus Enterovibrio altilux</name>
    <dbReference type="NCBI Taxonomy" id="1927128"/>
    <lineage>
        <taxon>Bacteria</taxon>
        <taxon>Pseudomonadati</taxon>
        <taxon>Pseudomonadota</taxon>
        <taxon>Gammaproteobacteria</taxon>
        <taxon>Vibrionales</taxon>
        <taxon>Vibrionaceae</taxon>
        <taxon>Enterovibrio</taxon>
    </lineage>
</organism>
<dbReference type="PANTHER" id="PTHR34631">
    <property type="match status" value="1"/>
</dbReference>